<dbReference type="EMBL" id="DSUT01000008">
    <property type="protein sequence ID" value="HGK27382.1"/>
    <property type="molecule type" value="Genomic_DNA"/>
</dbReference>
<gene>
    <name evidence="2" type="ORF">ENS41_00305</name>
</gene>
<dbReference type="AlphaFoldDB" id="A0A7C4GFU7"/>
<dbReference type="InterPro" id="IPR010994">
    <property type="entry name" value="RuvA_2-like"/>
</dbReference>
<sequence length="261" mass="28190">MVRVRAMDTVVAWAETEFVPDREGRLDLALLAAQACRSAAQSDVAVVPLSAVEAGLEQGAVSGRDLFGVFSRRERLRVVSLSDSELVRVVAPTEVDADEPAPAIVGADLFVTGDTVMWPELGRVARLRVRERRAGAYRVVSTERWLERCGLAGSGRLLPDDLTALWLRWAGQQGMLSRPARPVLYPATPALAAARSSGLVNINSATVEELCTLPGIGPVTAERIVAYRAERGRFASVDELEQVKGIGPKKLAKLRPLVTVK</sequence>
<dbReference type="InterPro" id="IPR003583">
    <property type="entry name" value="Hlx-hairpin-Hlx_DNA-bd_motif"/>
</dbReference>
<keyword evidence="2" id="KW-0238">DNA-binding</keyword>
<name>A0A7C4GFU7_UNCW3</name>
<dbReference type="GO" id="GO:0003677">
    <property type="term" value="F:DNA binding"/>
    <property type="evidence" value="ECO:0007669"/>
    <property type="project" value="UniProtKB-KW"/>
</dbReference>
<dbReference type="InterPro" id="IPR051675">
    <property type="entry name" value="Endo/Exo/Phosphatase_dom_1"/>
</dbReference>
<dbReference type="PANTHER" id="PTHR21180">
    <property type="entry name" value="ENDONUCLEASE/EXONUCLEASE/PHOSPHATASE FAMILY DOMAIN-CONTAINING PROTEIN 1"/>
    <property type="match status" value="1"/>
</dbReference>
<evidence type="ECO:0000259" key="1">
    <source>
        <dbReference type="SMART" id="SM00278"/>
    </source>
</evidence>
<dbReference type="InterPro" id="IPR004509">
    <property type="entry name" value="Competence_ComEA_HhH"/>
</dbReference>
<feature type="domain" description="Helix-hairpin-helix DNA-binding motif class 1" evidence="1">
    <location>
        <begin position="208"/>
        <end position="227"/>
    </location>
</feature>
<dbReference type="GO" id="GO:0006281">
    <property type="term" value="P:DNA repair"/>
    <property type="evidence" value="ECO:0007669"/>
    <property type="project" value="InterPro"/>
</dbReference>
<dbReference type="SMART" id="SM00278">
    <property type="entry name" value="HhH1"/>
    <property type="match status" value="2"/>
</dbReference>
<proteinExistence type="predicted"/>
<feature type="domain" description="Helix-hairpin-helix DNA-binding motif class 1" evidence="1">
    <location>
        <begin position="238"/>
        <end position="257"/>
    </location>
</feature>
<dbReference type="NCBIfam" id="TIGR00426">
    <property type="entry name" value="competence protein ComEA helix-hairpin-helix repeat region"/>
    <property type="match status" value="1"/>
</dbReference>
<dbReference type="SUPFAM" id="SSF47781">
    <property type="entry name" value="RuvA domain 2-like"/>
    <property type="match status" value="1"/>
</dbReference>
<accession>A0A7C4GFU7</accession>
<comment type="caution">
    <text evidence="2">The sequence shown here is derived from an EMBL/GenBank/DDBJ whole genome shotgun (WGS) entry which is preliminary data.</text>
</comment>
<protein>
    <submittedName>
        <fullName evidence="2">ComEA family DNA-binding protein</fullName>
    </submittedName>
</protein>
<dbReference type="PANTHER" id="PTHR21180:SF32">
    <property type="entry name" value="ENDONUCLEASE_EXONUCLEASE_PHOSPHATASE FAMILY DOMAIN-CONTAINING PROTEIN 1"/>
    <property type="match status" value="1"/>
</dbReference>
<dbReference type="Gene3D" id="1.10.150.320">
    <property type="entry name" value="Photosystem II 12 kDa extrinsic protein"/>
    <property type="match status" value="1"/>
</dbReference>
<dbReference type="GO" id="GO:0015628">
    <property type="term" value="P:protein secretion by the type II secretion system"/>
    <property type="evidence" value="ECO:0007669"/>
    <property type="project" value="TreeGrafter"/>
</dbReference>
<organism evidence="2">
    <name type="scientific">candidate division WOR-3 bacterium</name>
    <dbReference type="NCBI Taxonomy" id="2052148"/>
    <lineage>
        <taxon>Bacteria</taxon>
        <taxon>Bacteria division WOR-3</taxon>
    </lineage>
</organism>
<dbReference type="GO" id="GO:0015627">
    <property type="term" value="C:type II protein secretion system complex"/>
    <property type="evidence" value="ECO:0007669"/>
    <property type="project" value="TreeGrafter"/>
</dbReference>
<reference evidence="2" key="1">
    <citation type="journal article" date="2020" name="mSystems">
        <title>Genome- and Community-Level Interaction Insights into Carbon Utilization and Element Cycling Functions of Hydrothermarchaeota in Hydrothermal Sediment.</title>
        <authorList>
            <person name="Zhou Z."/>
            <person name="Liu Y."/>
            <person name="Xu W."/>
            <person name="Pan J."/>
            <person name="Luo Z.H."/>
            <person name="Li M."/>
        </authorList>
    </citation>
    <scope>NUCLEOTIDE SEQUENCE [LARGE SCALE GENOMIC DNA]</scope>
    <source>
        <strain evidence="2">SpSt-488</strain>
    </source>
</reference>
<evidence type="ECO:0000313" key="2">
    <source>
        <dbReference type="EMBL" id="HGK27382.1"/>
    </source>
</evidence>
<dbReference type="Pfam" id="PF12836">
    <property type="entry name" value="HHH_3"/>
    <property type="match status" value="1"/>
</dbReference>